<keyword evidence="1" id="KW-0472">Membrane</keyword>
<dbReference type="InterPro" id="IPR033122">
    <property type="entry name" value="LETM1-like_RBD"/>
</dbReference>
<protein>
    <recommendedName>
        <fullName evidence="2">Letm1 RBD domain-containing protein</fullName>
    </recommendedName>
</protein>
<comment type="caution">
    <text evidence="3">The sequence shown here is derived from an EMBL/GenBank/DDBJ whole genome shotgun (WGS) entry which is preliminary data.</text>
</comment>
<evidence type="ECO:0000313" key="4">
    <source>
        <dbReference type="Proteomes" id="UP001432027"/>
    </source>
</evidence>
<proteinExistence type="predicted"/>
<organism evidence="3 4">
    <name type="scientific">Pristionchus entomophagus</name>
    <dbReference type="NCBI Taxonomy" id="358040"/>
    <lineage>
        <taxon>Eukaryota</taxon>
        <taxon>Metazoa</taxon>
        <taxon>Ecdysozoa</taxon>
        <taxon>Nematoda</taxon>
        <taxon>Chromadorea</taxon>
        <taxon>Rhabditida</taxon>
        <taxon>Rhabditina</taxon>
        <taxon>Diplogasteromorpha</taxon>
        <taxon>Diplogasteroidea</taxon>
        <taxon>Neodiplogasteridae</taxon>
        <taxon>Pristionchus</taxon>
    </lineage>
</organism>
<dbReference type="Proteomes" id="UP001432027">
    <property type="component" value="Unassembled WGS sequence"/>
</dbReference>
<feature type="non-terminal residue" evidence="3">
    <location>
        <position position="1"/>
    </location>
</feature>
<accession>A0AAV5U209</accession>
<feature type="transmembrane region" description="Helical" evidence="1">
    <location>
        <begin position="118"/>
        <end position="145"/>
    </location>
</feature>
<dbReference type="EMBL" id="BTSX01000005">
    <property type="protein sequence ID" value="GMT00492.1"/>
    <property type="molecule type" value="Genomic_DNA"/>
</dbReference>
<gene>
    <name evidence="3" type="ORF">PENTCL1PPCAC_22666</name>
</gene>
<evidence type="ECO:0000256" key="1">
    <source>
        <dbReference type="SAM" id="Phobius"/>
    </source>
</evidence>
<dbReference type="GO" id="GO:0043022">
    <property type="term" value="F:ribosome binding"/>
    <property type="evidence" value="ECO:0007669"/>
    <property type="project" value="InterPro"/>
</dbReference>
<evidence type="ECO:0000259" key="2">
    <source>
        <dbReference type="Pfam" id="PF07766"/>
    </source>
</evidence>
<feature type="domain" description="Letm1 RBD" evidence="2">
    <location>
        <begin position="103"/>
        <end position="184"/>
    </location>
</feature>
<dbReference type="Pfam" id="PF07766">
    <property type="entry name" value="LETM1_RBD"/>
    <property type="match status" value="1"/>
</dbReference>
<keyword evidence="1" id="KW-0812">Transmembrane</keyword>
<keyword evidence="1" id="KW-1133">Transmembrane helix</keyword>
<keyword evidence="4" id="KW-1185">Reference proteome</keyword>
<name>A0AAV5U209_9BILA</name>
<reference evidence="3" key="1">
    <citation type="submission" date="2023-10" db="EMBL/GenBank/DDBJ databases">
        <title>Genome assembly of Pristionchus species.</title>
        <authorList>
            <person name="Yoshida K."/>
            <person name="Sommer R.J."/>
        </authorList>
    </citation>
    <scope>NUCLEOTIDE SEQUENCE</scope>
    <source>
        <strain evidence="3">RS0144</strain>
    </source>
</reference>
<dbReference type="AlphaFoldDB" id="A0AAV5U209"/>
<sequence>ERLLSAIDTSSHTVSIEMLGARRAMYQICRWTSLGPPPPVPSSPGSISHKYNTFISKSKFLHALHNRVVNGSRWCMMDVKEVWELRSIDMKKESELNKLTIPQLETLVQSPREVKKTILLILTLNIPGPGDILILLLIFFPRLILTRHFWTREQREEFWLADIKKGVEAAKTLTQSSLPSKIEELTQVQKGLLSRLYGGIFPWSSSKLNQRYFLTHNIDSRLDVSSLTRDQLLFHLYIRRVPYVINESEDSLRKRLTNVIEIGGSASSPVEYLTSSLRSL</sequence>
<evidence type="ECO:0000313" key="3">
    <source>
        <dbReference type="EMBL" id="GMT00492.1"/>
    </source>
</evidence>